<feature type="binding site" evidence="8">
    <location>
        <position position="191"/>
    </location>
    <ligand>
        <name>FAD</name>
        <dbReference type="ChEBI" id="CHEBI:57692"/>
    </ligand>
</feature>
<dbReference type="InterPro" id="IPR005101">
    <property type="entry name" value="Cryptochr/Photolyase_FAD-bd"/>
</dbReference>
<dbReference type="PANTHER" id="PTHR11455:SF9">
    <property type="entry name" value="CRYPTOCHROME CIRCADIAN CLOCK 5 ISOFORM X1"/>
    <property type="match status" value="1"/>
</dbReference>
<dbReference type="HOGENOM" id="CLU_010348_2_2_0"/>
<dbReference type="Proteomes" id="UP000007384">
    <property type="component" value="Chromosome"/>
</dbReference>
<dbReference type="GO" id="GO:0003904">
    <property type="term" value="F:deoxyribodipyrimidine photo-lyase activity"/>
    <property type="evidence" value="ECO:0007669"/>
    <property type="project" value="UniProtKB-EC"/>
</dbReference>
<evidence type="ECO:0000256" key="3">
    <source>
        <dbReference type="ARBA" id="ARBA00014046"/>
    </source>
</evidence>
<dbReference type="InterPro" id="IPR002081">
    <property type="entry name" value="Cryptochrome/DNA_photolyase_1"/>
</dbReference>
<dbReference type="Gene3D" id="1.25.40.80">
    <property type="match status" value="1"/>
</dbReference>
<dbReference type="GO" id="GO:0003677">
    <property type="term" value="F:DNA binding"/>
    <property type="evidence" value="ECO:0007669"/>
    <property type="project" value="TreeGrafter"/>
</dbReference>
<keyword evidence="6 10" id="KW-0157">Chromophore</keyword>
<feature type="binding site" evidence="8">
    <location>
        <begin position="203"/>
        <end position="207"/>
    </location>
    <ligand>
        <name>FAD</name>
        <dbReference type="ChEBI" id="CHEBI:57692"/>
    </ligand>
</feature>
<dbReference type="InterPro" id="IPR006050">
    <property type="entry name" value="DNA_photolyase_N"/>
</dbReference>
<gene>
    <name evidence="12" type="ordered locus">Ferpe_1578</name>
</gene>
<dbReference type="KEGG" id="fpe:Ferpe_1578"/>
<dbReference type="InterPro" id="IPR036155">
    <property type="entry name" value="Crypto/Photolyase_N_sf"/>
</dbReference>
<comment type="catalytic activity">
    <reaction evidence="7">
        <text>cyclobutadipyrimidine (in DNA) = 2 pyrimidine residues (in DNA).</text>
        <dbReference type="EC" id="4.1.99.3"/>
    </reaction>
</comment>
<evidence type="ECO:0000256" key="8">
    <source>
        <dbReference type="PIRSR" id="PIRSR602081-1"/>
    </source>
</evidence>
<evidence type="ECO:0000256" key="2">
    <source>
        <dbReference type="ARBA" id="ARBA00013149"/>
    </source>
</evidence>
<evidence type="ECO:0000256" key="5">
    <source>
        <dbReference type="ARBA" id="ARBA00022827"/>
    </source>
</evidence>
<evidence type="ECO:0000259" key="11">
    <source>
        <dbReference type="PROSITE" id="PS51645"/>
    </source>
</evidence>
<dbReference type="Pfam" id="PF00875">
    <property type="entry name" value="DNA_photolyase"/>
    <property type="match status" value="1"/>
</dbReference>
<dbReference type="PANTHER" id="PTHR11455">
    <property type="entry name" value="CRYPTOCHROME"/>
    <property type="match status" value="1"/>
</dbReference>
<sequence>MFIYASDNVRELGGAKKWWLHKSLLSLIESLKSLGVKLIIRKGKDSSSVLKSLISEVHADSVYWNKRFDPLAKSRDENIKKELISSGINVECFDGFLLHNPNSFFTADGKPYGVFTPFWKKFQNEIVVSAPLPVPERLQGVEFDVHLERLEDLNLLPKIKWYAEMENFWSVSEQDAQKRLNWFISHALDGYGENRDRPDLDGTSLMSPYLASGLISPRQIWHSVVNSKKNGVSEGAEAFLRELAWREFSYHVLYHNPDMVNANLKKEFDAFPWRWDKTDDYVKWTKGLTGIPIIDAGMRQLWKTGWMHNRVRMIVASWLTKNLLIHWKIGEEWFWDTLVDADIANNVQGWQWTAGCGADAAPYFRIFNPVLQSKKFDPKGMYIRKWVPELAKLPDEYIHEPWNAPVYLLKMIGLELGKDYPLPMASIEETRKRALEAFEKIRRKNL</sequence>
<name>H9UDP9_FERPD</name>
<organism evidence="12 13">
    <name type="scientific">Fervidobacterium pennivorans (strain DSM 9078 / Ven5)</name>
    <dbReference type="NCBI Taxonomy" id="771875"/>
    <lineage>
        <taxon>Bacteria</taxon>
        <taxon>Thermotogati</taxon>
        <taxon>Thermotogota</taxon>
        <taxon>Thermotogae</taxon>
        <taxon>Thermotogales</taxon>
        <taxon>Fervidobacteriaceae</taxon>
        <taxon>Fervidobacterium</taxon>
    </lineage>
</organism>
<evidence type="ECO:0000313" key="12">
    <source>
        <dbReference type="EMBL" id="AFG35642.1"/>
    </source>
</evidence>
<dbReference type="Pfam" id="PF03441">
    <property type="entry name" value="FAD_binding_7"/>
    <property type="match status" value="1"/>
</dbReference>
<dbReference type="RefSeq" id="WP_014452077.1">
    <property type="nucleotide sequence ID" value="NC_017095.1"/>
</dbReference>
<dbReference type="PRINTS" id="PR00147">
    <property type="entry name" value="DNAPHOTLYASE"/>
</dbReference>
<feature type="site" description="Electron transfer via tryptophanyl radical" evidence="9">
    <location>
        <position position="273"/>
    </location>
</feature>
<comment type="similarity">
    <text evidence="10">Belongs to the DNA photolyase family.</text>
</comment>
<feature type="binding site" evidence="8">
    <location>
        <begin position="340"/>
        <end position="342"/>
    </location>
    <ligand>
        <name>FAD</name>
        <dbReference type="ChEBI" id="CHEBI:57692"/>
    </ligand>
</feature>
<dbReference type="PROSITE" id="PS00394">
    <property type="entry name" value="DNA_PHOTOLYASES_1_1"/>
    <property type="match status" value="1"/>
</dbReference>
<dbReference type="PATRIC" id="fig|771875.3.peg.1598"/>
<feature type="binding site" evidence="8">
    <location>
        <position position="239"/>
    </location>
    <ligand>
        <name>FAD</name>
        <dbReference type="ChEBI" id="CHEBI:57692"/>
    </ligand>
</feature>
<dbReference type="EMBL" id="CP003260">
    <property type="protein sequence ID" value="AFG35642.1"/>
    <property type="molecule type" value="Genomic_DNA"/>
</dbReference>
<keyword evidence="4 8" id="KW-0285">Flavoprotein</keyword>
<feature type="site" description="Electron transfer via tryptophanyl radical" evidence="9">
    <location>
        <position position="327"/>
    </location>
</feature>
<dbReference type="FunFam" id="1.10.579.10:FF:000003">
    <property type="entry name" value="Deoxyribodipyrimidine photo-lyase"/>
    <property type="match status" value="1"/>
</dbReference>
<keyword evidence="13" id="KW-1185">Reference proteome</keyword>
<dbReference type="GO" id="GO:0071949">
    <property type="term" value="F:FAD binding"/>
    <property type="evidence" value="ECO:0007669"/>
    <property type="project" value="TreeGrafter"/>
</dbReference>
<dbReference type="SUPFAM" id="SSF48173">
    <property type="entry name" value="Cryptochrome/photolyase FAD-binding domain"/>
    <property type="match status" value="1"/>
</dbReference>
<feature type="domain" description="Photolyase/cryptochrome alpha/beta" evidence="11">
    <location>
        <begin position="1"/>
        <end position="98"/>
    </location>
</feature>
<evidence type="ECO:0000256" key="4">
    <source>
        <dbReference type="ARBA" id="ARBA00022630"/>
    </source>
</evidence>
<dbReference type="GO" id="GO:0000719">
    <property type="term" value="P:photoreactive repair"/>
    <property type="evidence" value="ECO:0007669"/>
    <property type="project" value="UniProtKB-ARBA"/>
</dbReference>
<evidence type="ECO:0000256" key="6">
    <source>
        <dbReference type="ARBA" id="ARBA00022991"/>
    </source>
</evidence>
<evidence type="ECO:0000256" key="1">
    <source>
        <dbReference type="ARBA" id="ARBA00001932"/>
    </source>
</evidence>
<comment type="cofactor">
    <cofactor evidence="8">
        <name>FAD</name>
        <dbReference type="ChEBI" id="CHEBI:57692"/>
    </cofactor>
    <text evidence="8">Binds 1 FAD per subunit.</text>
</comment>
<dbReference type="InterPro" id="IPR018394">
    <property type="entry name" value="DNA_photolyase_1_CS_C"/>
</dbReference>
<dbReference type="eggNOG" id="COG0415">
    <property type="taxonomic scope" value="Bacteria"/>
</dbReference>
<evidence type="ECO:0000256" key="9">
    <source>
        <dbReference type="PIRSR" id="PIRSR602081-2"/>
    </source>
</evidence>
<protein>
    <recommendedName>
        <fullName evidence="3">Deoxyribodipyrimidine photo-lyase</fullName>
        <ecNumber evidence="2">4.1.99.3</ecNumber>
    </recommendedName>
</protein>
<proteinExistence type="inferred from homology"/>
<dbReference type="SUPFAM" id="SSF52425">
    <property type="entry name" value="Cryptochrome/photolyase, N-terminal domain"/>
    <property type="match status" value="1"/>
</dbReference>
<dbReference type="InterPro" id="IPR014729">
    <property type="entry name" value="Rossmann-like_a/b/a_fold"/>
</dbReference>
<evidence type="ECO:0000256" key="10">
    <source>
        <dbReference type="RuleBase" id="RU004182"/>
    </source>
</evidence>
<dbReference type="AlphaFoldDB" id="H9UDP9"/>
<dbReference type="EC" id="4.1.99.3" evidence="2"/>
<dbReference type="Gene3D" id="3.40.50.620">
    <property type="entry name" value="HUPs"/>
    <property type="match status" value="1"/>
</dbReference>
<evidence type="ECO:0000313" key="13">
    <source>
        <dbReference type="Proteomes" id="UP000007384"/>
    </source>
</evidence>
<dbReference type="Gene3D" id="1.10.579.10">
    <property type="entry name" value="DNA Cyclobutane Dipyrimidine Photolyase, subunit A, domain 3"/>
    <property type="match status" value="1"/>
</dbReference>
<dbReference type="InterPro" id="IPR036134">
    <property type="entry name" value="Crypto/Photolyase_FAD-like_sf"/>
</dbReference>
<comment type="cofactor">
    <cofactor evidence="1">
        <name>(6R)-5,10-methylene-5,6,7,8-tetrahydrofolate</name>
        <dbReference type="ChEBI" id="CHEBI:15636"/>
    </cofactor>
</comment>
<reference evidence="12" key="1">
    <citation type="submission" date="2012-03" db="EMBL/GenBank/DDBJ databases">
        <title>Complete sequence of Fervidobacterium pennivorans DSM 9078.</title>
        <authorList>
            <consortium name="US DOE Joint Genome Institute"/>
            <person name="Lucas S."/>
            <person name="Han J."/>
            <person name="Lapidus A."/>
            <person name="Cheng J.-F."/>
            <person name="Goodwin L."/>
            <person name="Pitluck S."/>
            <person name="Peters L."/>
            <person name="Ovchinnikova G."/>
            <person name="Lu M."/>
            <person name="Detter J.C."/>
            <person name="Han C."/>
            <person name="Tapia R."/>
            <person name="Land M."/>
            <person name="Hauser L."/>
            <person name="Kyrpides N."/>
            <person name="Ivanova N."/>
            <person name="Pagani I."/>
            <person name="Noll K.M."/>
            <person name="Woyke T."/>
        </authorList>
    </citation>
    <scope>NUCLEOTIDE SEQUENCE</scope>
    <source>
        <strain evidence="12">DSM 9078</strain>
    </source>
</reference>
<accession>H9UDP9</accession>
<feature type="site" description="Electron transfer via tryptophanyl radical" evidence="9">
    <location>
        <position position="350"/>
    </location>
</feature>
<keyword evidence="5 8" id="KW-0274">FAD</keyword>
<dbReference type="STRING" id="771875.Ferpe_1578"/>
<evidence type="ECO:0000256" key="7">
    <source>
        <dbReference type="ARBA" id="ARBA00033999"/>
    </source>
</evidence>
<dbReference type="PROSITE" id="PS51645">
    <property type="entry name" value="PHR_CRY_ALPHA_BETA"/>
    <property type="match status" value="1"/>
</dbReference>